<feature type="region of interest" description="Disordered" evidence="1">
    <location>
        <begin position="188"/>
        <end position="209"/>
    </location>
</feature>
<organism evidence="2 3">
    <name type="scientific">Microbacterium elymi</name>
    <dbReference type="NCBI Taxonomy" id="2909587"/>
    <lineage>
        <taxon>Bacteria</taxon>
        <taxon>Bacillati</taxon>
        <taxon>Actinomycetota</taxon>
        <taxon>Actinomycetes</taxon>
        <taxon>Micrococcales</taxon>
        <taxon>Microbacteriaceae</taxon>
        <taxon>Microbacterium</taxon>
    </lineage>
</organism>
<feature type="region of interest" description="Disordered" evidence="1">
    <location>
        <begin position="88"/>
        <end position="173"/>
    </location>
</feature>
<feature type="compositionally biased region" description="Basic and acidic residues" evidence="1">
    <location>
        <begin position="188"/>
        <end position="197"/>
    </location>
</feature>
<protein>
    <submittedName>
        <fullName evidence="2">Uncharacterized protein</fullName>
    </submittedName>
</protein>
<proteinExistence type="predicted"/>
<evidence type="ECO:0000313" key="3">
    <source>
        <dbReference type="Proteomes" id="UP001054811"/>
    </source>
</evidence>
<feature type="region of interest" description="Disordered" evidence="1">
    <location>
        <begin position="1"/>
        <end position="52"/>
    </location>
</feature>
<dbReference type="EMBL" id="CP091139">
    <property type="protein sequence ID" value="UUT36385.1"/>
    <property type="molecule type" value="Genomic_DNA"/>
</dbReference>
<dbReference type="RefSeq" id="WP_259613043.1">
    <property type="nucleotide sequence ID" value="NZ_CP091139.2"/>
</dbReference>
<reference evidence="2" key="1">
    <citation type="submission" date="2022-01" db="EMBL/GenBank/DDBJ databases">
        <title>Microbacterium eymi and Microbacterium rhizovicinus sp. nov., isolated from the rhizospheric soil of Elymus tsukushiensis, a plant native to the Dokdo Islands, Republic of Korea.</title>
        <authorList>
            <person name="Hwang Y.J."/>
        </authorList>
    </citation>
    <scope>NUCLEOTIDE SEQUENCE</scope>
    <source>
        <strain evidence="2">KUDC0405</strain>
    </source>
</reference>
<name>A0ABY5NML4_9MICO</name>
<gene>
    <name evidence="2" type="ORF">L2X98_26005</name>
</gene>
<accession>A0ABY5NML4</accession>
<keyword evidence="3" id="KW-1185">Reference proteome</keyword>
<dbReference type="Proteomes" id="UP001054811">
    <property type="component" value="Chromosome"/>
</dbReference>
<feature type="compositionally biased region" description="Basic and acidic residues" evidence="1">
    <location>
        <begin position="24"/>
        <end position="33"/>
    </location>
</feature>
<evidence type="ECO:0000313" key="2">
    <source>
        <dbReference type="EMBL" id="UUT36385.1"/>
    </source>
</evidence>
<sequence>MQRDRDLPGLFEQTRRHVAAGEQACRDDPRLDNGEPDADADHSAGVSDRAADLGQCERRVQERPPFGNGLVDQREDEPVDDVARDRFAGRERAPQVGAGVVDGGEAGPVAGAGQLDGGGGEPLPCRAGGPRGQPRIHRAQPAGVAHQDERDGIGGGGGSRGPQNPGDLVEGELALDDLVVESSFTGELHGRAFRECSSDGAPGRPIARP</sequence>
<feature type="region of interest" description="Disordered" evidence="1">
    <location>
        <begin position="60"/>
        <end position="79"/>
    </location>
</feature>
<evidence type="ECO:0000256" key="1">
    <source>
        <dbReference type="SAM" id="MobiDB-lite"/>
    </source>
</evidence>